<dbReference type="InterPro" id="IPR004107">
    <property type="entry name" value="Integrase_SAM-like_N"/>
</dbReference>
<comment type="subunit">
    <text evidence="11">Forms a cyclic heterotetrameric complex composed of two molecules of XerC and two molecules of XerD.</text>
</comment>
<feature type="domain" description="Core-binding (CB)" evidence="14">
    <location>
        <begin position="1"/>
        <end position="83"/>
    </location>
</feature>
<evidence type="ECO:0000256" key="7">
    <source>
        <dbReference type="ARBA" id="ARBA00022908"/>
    </source>
</evidence>
<feature type="active site" evidence="11">
    <location>
        <position position="263"/>
    </location>
</feature>
<evidence type="ECO:0000256" key="8">
    <source>
        <dbReference type="ARBA" id="ARBA00023125"/>
    </source>
</evidence>
<feature type="active site" evidence="11">
    <location>
        <position position="144"/>
    </location>
</feature>
<dbReference type="GO" id="GO:0003677">
    <property type="term" value="F:DNA binding"/>
    <property type="evidence" value="ECO:0007669"/>
    <property type="project" value="UniProtKB-UniRule"/>
</dbReference>
<dbReference type="GO" id="GO:0007059">
    <property type="term" value="P:chromosome segregation"/>
    <property type="evidence" value="ECO:0007669"/>
    <property type="project" value="UniProtKB-UniRule"/>
</dbReference>
<dbReference type="InterPro" id="IPR044068">
    <property type="entry name" value="CB"/>
</dbReference>
<dbReference type="Pfam" id="PF02899">
    <property type="entry name" value="Phage_int_SAM_1"/>
    <property type="match status" value="1"/>
</dbReference>
<feature type="active site" evidence="11">
    <location>
        <position position="168"/>
    </location>
</feature>
<dbReference type="InterPro" id="IPR013762">
    <property type="entry name" value="Integrase-like_cat_sf"/>
</dbReference>
<feature type="active site" description="O-(3'-phospho-DNA)-tyrosine intermediate" evidence="11">
    <location>
        <position position="272"/>
    </location>
</feature>
<gene>
    <name evidence="11" type="primary">xerC</name>
    <name evidence="15" type="ORF">DRJ00_00500</name>
</gene>
<comment type="caution">
    <text evidence="15">The sequence shown here is derived from an EMBL/GenBank/DDBJ whole genome shotgun (WGS) entry which is preliminary data.</text>
</comment>
<dbReference type="PANTHER" id="PTHR30349">
    <property type="entry name" value="PHAGE INTEGRASE-RELATED"/>
    <property type="match status" value="1"/>
</dbReference>
<proteinExistence type="inferred from homology"/>
<evidence type="ECO:0000256" key="2">
    <source>
        <dbReference type="ARBA" id="ARBA00006657"/>
    </source>
</evidence>
<evidence type="ECO:0000256" key="11">
    <source>
        <dbReference type="HAMAP-Rule" id="MF_01808"/>
    </source>
</evidence>
<evidence type="ECO:0000313" key="15">
    <source>
        <dbReference type="EMBL" id="RLE10706.1"/>
    </source>
</evidence>
<dbReference type="InterPro" id="IPR002104">
    <property type="entry name" value="Integrase_catalytic"/>
</dbReference>
<dbReference type="NCBIfam" id="TIGR02225">
    <property type="entry name" value="recomb_XerD"/>
    <property type="match status" value="1"/>
</dbReference>
<keyword evidence="6 11" id="KW-0159">Chromosome partition</keyword>
<protein>
    <recommendedName>
        <fullName evidence="11 12">Tyrosine recombinase XerC</fullName>
    </recommendedName>
</protein>
<evidence type="ECO:0000256" key="3">
    <source>
        <dbReference type="ARBA" id="ARBA00010450"/>
    </source>
</evidence>
<dbReference type="PROSITE" id="PS51900">
    <property type="entry name" value="CB"/>
    <property type="match status" value="1"/>
</dbReference>
<feature type="domain" description="Tyr recombinase" evidence="13">
    <location>
        <begin position="104"/>
        <end position="285"/>
    </location>
</feature>
<dbReference type="PROSITE" id="PS51898">
    <property type="entry name" value="TYR_RECOMBINASE"/>
    <property type="match status" value="1"/>
</dbReference>
<dbReference type="EMBL" id="QMPZ01000003">
    <property type="protein sequence ID" value="RLE10706.1"/>
    <property type="molecule type" value="Genomic_DNA"/>
</dbReference>
<dbReference type="SUPFAM" id="SSF56349">
    <property type="entry name" value="DNA breaking-rejoining enzymes"/>
    <property type="match status" value="1"/>
</dbReference>
<dbReference type="HAMAP" id="MF_01808">
    <property type="entry name" value="Recomb_XerC_XerD"/>
    <property type="match status" value="1"/>
</dbReference>
<comment type="similarity">
    <text evidence="3">Belongs to the 'phage' integrase family. XerD subfamily.</text>
</comment>
<accession>A0A497E5Z0</accession>
<organism evidence="15 16">
    <name type="scientific">Aerophobetes bacterium</name>
    <dbReference type="NCBI Taxonomy" id="2030807"/>
    <lineage>
        <taxon>Bacteria</taxon>
        <taxon>Candidatus Aerophobota</taxon>
    </lineage>
</organism>
<comment type="similarity">
    <text evidence="2 11">Belongs to the 'phage' integrase family. XerC subfamily.</text>
</comment>
<name>A0A497E5Z0_UNCAE</name>
<evidence type="ECO:0000256" key="4">
    <source>
        <dbReference type="ARBA" id="ARBA00022490"/>
    </source>
</evidence>
<keyword evidence="5 11" id="KW-0132">Cell division</keyword>
<evidence type="ECO:0000259" key="14">
    <source>
        <dbReference type="PROSITE" id="PS51900"/>
    </source>
</evidence>
<sequence>MKFLSQFTQYLKNEKSLSPQTIKAYLSDIRDFGKYLSSIHKDVEEVDYSLARRYLRKLQEKGMTKSTLARRVAALRCFFHYLYSKGHLASFLLANLRSPKLDKRIPSFLEEDEVKSLLEKVEGEDFFRCRDKAILELLYATGMRIAEIVGLNLDDLDLSEEVVRVKGKGGKERMIPLGRYAIEALADYLRKRKEKVKAGEEAVFLNRFGRRLSETAIRRKLKDYLALAEISKRVTPHTMRHSFATHLLNRGADLRVVQELLGHERLSTTQIYTHITPRRLKEVYQKSHPRA</sequence>
<dbReference type="GO" id="GO:0051301">
    <property type="term" value="P:cell division"/>
    <property type="evidence" value="ECO:0007669"/>
    <property type="project" value="UniProtKB-UniRule"/>
</dbReference>
<evidence type="ECO:0000256" key="10">
    <source>
        <dbReference type="ARBA" id="ARBA00023306"/>
    </source>
</evidence>
<feature type="active site" evidence="11">
    <location>
        <position position="240"/>
    </location>
</feature>
<dbReference type="NCBIfam" id="TIGR02224">
    <property type="entry name" value="recomb_XerC"/>
    <property type="match status" value="1"/>
</dbReference>
<dbReference type="CDD" id="cd00798">
    <property type="entry name" value="INT_XerDC_C"/>
    <property type="match status" value="1"/>
</dbReference>
<keyword evidence="8 11" id="KW-0238">DNA-binding</keyword>
<dbReference type="PANTHER" id="PTHR30349:SF77">
    <property type="entry name" value="TYROSINE RECOMBINASE XERC"/>
    <property type="match status" value="1"/>
</dbReference>
<dbReference type="GO" id="GO:0009037">
    <property type="term" value="F:tyrosine-based site-specific recombinase activity"/>
    <property type="evidence" value="ECO:0007669"/>
    <property type="project" value="UniProtKB-UniRule"/>
</dbReference>
<keyword evidence="10 11" id="KW-0131">Cell cycle</keyword>
<evidence type="ECO:0000256" key="6">
    <source>
        <dbReference type="ARBA" id="ARBA00022829"/>
    </source>
</evidence>
<dbReference type="NCBIfam" id="NF001399">
    <property type="entry name" value="PRK00283.1"/>
    <property type="match status" value="1"/>
</dbReference>
<evidence type="ECO:0000256" key="1">
    <source>
        <dbReference type="ARBA" id="ARBA00004496"/>
    </source>
</evidence>
<dbReference type="NCBIfam" id="NF040815">
    <property type="entry name" value="recomb_XerA_Arch"/>
    <property type="match status" value="1"/>
</dbReference>
<dbReference type="Gene3D" id="1.10.443.10">
    <property type="entry name" value="Intergrase catalytic core"/>
    <property type="match status" value="1"/>
</dbReference>
<dbReference type="InterPro" id="IPR011931">
    <property type="entry name" value="Recomb_XerC"/>
</dbReference>
<evidence type="ECO:0000256" key="5">
    <source>
        <dbReference type="ARBA" id="ARBA00022618"/>
    </source>
</evidence>
<dbReference type="InterPro" id="IPR010998">
    <property type="entry name" value="Integrase_recombinase_N"/>
</dbReference>
<keyword evidence="4 11" id="KW-0963">Cytoplasm</keyword>
<reference evidence="15 16" key="1">
    <citation type="submission" date="2018-06" db="EMBL/GenBank/DDBJ databases">
        <title>Extensive metabolic versatility and redundancy in microbially diverse, dynamic hydrothermal sediments.</title>
        <authorList>
            <person name="Dombrowski N."/>
            <person name="Teske A."/>
            <person name="Baker B.J."/>
        </authorList>
    </citation>
    <scope>NUCLEOTIDE SEQUENCE [LARGE SCALE GENOMIC DNA]</scope>
    <source>
        <strain evidence="15">B47_G16</strain>
    </source>
</reference>
<dbReference type="GO" id="GO:0005737">
    <property type="term" value="C:cytoplasm"/>
    <property type="evidence" value="ECO:0007669"/>
    <property type="project" value="UniProtKB-SubCell"/>
</dbReference>
<dbReference type="InterPro" id="IPR050090">
    <property type="entry name" value="Tyrosine_recombinase_XerCD"/>
</dbReference>
<dbReference type="InterPro" id="IPR023009">
    <property type="entry name" value="Tyrosine_recombinase_XerC/XerD"/>
</dbReference>
<evidence type="ECO:0000256" key="12">
    <source>
        <dbReference type="NCBIfam" id="TIGR02224"/>
    </source>
</evidence>
<comment type="subcellular location">
    <subcellularLocation>
        <location evidence="1 11">Cytoplasm</location>
    </subcellularLocation>
</comment>
<dbReference type="InterPro" id="IPR011932">
    <property type="entry name" value="Recomb_XerD"/>
</dbReference>
<keyword evidence="9 11" id="KW-0233">DNA recombination</keyword>
<dbReference type="InterPro" id="IPR011010">
    <property type="entry name" value="DNA_brk_join_enz"/>
</dbReference>
<dbReference type="Pfam" id="PF00589">
    <property type="entry name" value="Phage_integrase"/>
    <property type="match status" value="1"/>
</dbReference>
<evidence type="ECO:0000313" key="16">
    <source>
        <dbReference type="Proteomes" id="UP000279422"/>
    </source>
</evidence>
<dbReference type="Gene3D" id="1.10.150.130">
    <property type="match status" value="1"/>
</dbReference>
<comment type="function">
    <text evidence="11">Site-specific tyrosine recombinase, which acts by catalyzing the cutting and rejoining of the recombining DNA molecules. The XerC-XerD complex is essential to convert dimers of the bacterial chromosome into monomers to permit their segregation at cell division. It also contributes to the segregational stability of plasmids.</text>
</comment>
<feature type="active site" evidence="11">
    <location>
        <position position="237"/>
    </location>
</feature>
<dbReference type="Proteomes" id="UP000279422">
    <property type="component" value="Unassembled WGS sequence"/>
</dbReference>
<dbReference type="AlphaFoldDB" id="A0A497E5Z0"/>
<dbReference type="GO" id="GO:0006313">
    <property type="term" value="P:DNA transposition"/>
    <property type="evidence" value="ECO:0007669"/>
    <property type="project" value="UniProtKB-UniRule"/>
</dbReference>
<keyword evidence="7 11" id="KW-0229">DNA integration</keyword>
<evidence type="ECO:0000256" key="9">
    <source>
        <dbReference type="ARBA" id="ARBA00023172"/>
    </source>
</evidence>
<evidence type="ECO:0000259" key="13">
    <source>
        <dbReference type="PROSITE" id="PS51898"/>
    </source>
</evidence>